<feature type="region of interest" description="Disordered" evidence="3">
    <location>
        <begin position="401"/>
        <end position="428"/>
    </location>
</feature>
<dbReference type="RefSeq" id="WP_352985948.1">
    <property type="nucleotide sequence ID" value="NZ_JBEQNA010000014.1"/>
</dbReference>
<dbReference type="Gene3D" id="3.40.50.1100">
    <property type="match status" value="2"/>
</dbReference>
<feature type="domain" description="Tryptophan synthase beta chain-like PALP" evidence="4">
    <location>
        <begin position="75"/>
        <end position="380"/>
    </location>
</feature>
<dbReference type="Pfam" id="PF00291">
    <property type="entry name" value="PALP"/>
    <property type="match status" value="1"/>
</dbReference>
<dbReference type="EMBL" id="JBEQNB010000015">
    <property type="protein sequence ID" value="MES0837042.1"/>
    <property type="molecule type" value="Genomic_DNA"/>
</dbReference>
<evidence type="ECO:0000256" key="2">
    <source>
        <dbReference type="ARBA" id="ARBA00022898"/>
    </source>
</evidence>
<dbReference type="InterPro" id="IPR036052">
    <property type="entry name" value="TrpB-like_PALP_sf"/>
</dbReference>
<evidence type="ECO:0000313" key="5">
    <source>
        <dbReference type="EMBL" id="MES0837042.1"/>
    </source>
</evidence>
<proteinExistence type="predicted"/>
<sequence length="428" mass="46355">MRDSSSIRRGSGFSLACVVCGRWKDDGPANRCGECGGAVDAIHDLGSVSLEKGHNPLQTYFDLLPLRSRDSAAWLGEGDTPCFPAEEFGRRVGLSRLVLKDESANPTLSTKDRIASVGLSRLAELGVKRFVMASTGNSSTSYARGVQLLDGVEMALFCGRRFRHRLNYPDHDAVSTYLVEGDFVSAGAAARRFADRTGAFFEGGFFNLARREGLKLAYLEAFDQMDAPPEYVFQAVSSGMGLLGAYKGALEYRFLGRLSALPRFVAVQQESCAPMAHAYHEGASAISERHVVREPHGIAEAILRGDPTRTYPYIRYVCDTTGGRILAVDESEIREARDLLEETEGVSVCYASATALAGTVRMRREGTLPPDAPVLVNLTGGVRTGWPTPSRHRVVDAAWPEGPVGWDGEPPAAEDARTTPAEDDACAR</sequence>
<comment type="caution">
    <text evidence="5">The sequence shown here is derived from an EMBL/GenBank/DDBJ whole genome shotgun (WGS) entry which is preliminary data.</text>
</comment>
<reference evidence="5 6" key="1">
    <citation type="submission" date="2024-06" db="EMBL/GenBank/DDBJ databases">
        <authorList>
            <person name="Bataeva Y.V."/>
            <person name="Grigorian L.N."/>
            <person name="Solomentsev V.I."/>
        </authorList>
    </citation>
    <scope>NUCLEOTIDE SEQUENCE [LARGE SCALE GENOMIC DNA]</scope>
    <source>
        <strain evidence="6">SCPM-O-B-12605 (RCAM04882)</strain>
    </source>
</reference>
<comment type="cofactor">
    <cofactor evidence="1">
        <name>pyridoxal 5'-phosphate</name>
        <dbReference type="ChEBI" id="CHEBI:597326"/>
    </cofactor>
</comment>
<organism evidence="5 6">
    <name type="scientific">Nocardiopsis tropica</name>
    <dbReference type="NCBI Taxonomy" id="109330"/>
    <lineage>
        <taxon>Bacteria</taxon>
        <taxon>Bacillati</taxon>
        <taxon>Actinomycetota</taxon>
        <taxon>Actinomycetes</taxon>
        <taxon>Streptosporangiales</taxon>
        <taxon>Nocardiopsidaceae</taxon>
        <taxon>Nocardiopsis</taxon>
    </lineage>
</organism>
<dbReference type="SUPFAM" id="SSF53686">
    <property type="entry name" value="Tryptophan synthase beta subunit-like PLP-dependent enzymes"/>
    <property type="match status" value="1"/>
</dbReference>
<evidence type="ECO:0000259" key="4">
    <source>
        <dbReference type="Pfam" id="PF00291"/>
    </source>
</evidence>
<evidence type="ECO:0000313" key="6">
    <source>
        <dbReference type="Proteomes" id="UP001432401"/>
    </source>
</evidence>
<protein>
    <submittedName>
        <fullName evidence="5">Pyridoxal-phosphate dependent enzyme</fullName>
    </submittedName>
</protein>
<name>A0ABV2A113_9ACTN</name>
<accession>A0ABV2A113</accession>
<keyword evidence="6" id="KW-1185">Reference proteome</keyword>
<dbReference type="Proteomes" id="UP001432401">
    <property type="component" value="Unassembled WGS sequence"/>
</dbReference>
<dbReference type="InterPro" id="IPR001926">
    <property type="entry name" value="TrpB-like_PALP"/>
</dbReference>
<keyword evidence="2" id="KW-0663">Pyridoxal phosphate</keyword>
<evidence type="ECO:0000256" key="3">
    <source>
        <dbReference type="SAM" id="MobiDB-lite"/>
    </source>
</evidence>
<evidence type="ECO:0000256" key="1">
    <source>
        <dbReference type="ARBA" id="ARBA00001933"/>
    </source>
</evidence>
<gene>
    <name evidence="5" type="ORF">ABUK86_24910</name>
</gene>